<accession>A0ABN4BVF4</accession>
<protein>
    <submittedName>
        <fullName evidence="1">Uncharacterized protein</fullName>
    </submittedName>
</protein>
<name>A0ABN4BVF4_DEHRP</name>
<organism evidence="1 2">
    <name type="scientific">Dehalobacter restrictus (strain DSM 9455 / PER-K23)</name>
    <dbReference type="NCBI Taxonomy" id="871738"/>
    <lineage>
        <taxon>Bacteria</taxon>
        <taxon>Bacillati</taxon>
        <taxon>Bacillota</taxon>
        <taxon>Clostridia</taxon>
        <taxon>Eubacteriales</taxon>
        <taxon>Desulfitobacteriaceae</taxon>
        <taxon>Dehalobacter</taxon>
    </lineage>
</organism>
<dbReference type="Proteomes" id="UP000018934">
    <property type="component" value="Chromosome"/>
</dbReference>
<reference evidence="1 2" key="1">
    <citation type="journal article" date="2013" name="Stand. Genomic Sci.">
        <title>Complete genome sequence of Dehalobacter restrictus PER-K23(T.).</title>
        <authorList>
            <person name="Kruse T."/>
            <person name="Maillard J."/>
            <person name="Goodwin L."/>
            <person name="Woyke T."/>
            <person name="Teshima H."/>
            <person name="Bruce D."/>
            <person name="Detter C."/>
            <person name="Tapia R."/>
            <person name="Han C."/>
            <person name="Huntemann M."/>
            <person name="Wei C.L."/>
            <person name="Han J."/>
            <person name="Chen A."/>
            <person name="Kyrpides N."/>
            <person name="Szeto E."/>
            <person name="Markowitz V."/>
            <person name="Ivanova N."/>
            <person name="Pagani I."/>
            <person name="Pati A."/>
            <person name="Pitluck S."/>
            <person name="Nolan M."/>
            <person name="Holliger C."/>
            <person name="Smidt H."/>
        </authorList>
    </citation>
    <scope>NUCLEOTIDE SEQUENCE [LARGE SCALE GENOMIC DNA]</scope>
    <source>
        <strain evidence="2">DSM 9455</strain>
    </source>
</reference>
<sequence>MPDFPVECYVILKRCMIASFFDSKQRNVFMGLKKTKNLYDNNKEV</sequence>
<gene>
    <name evidence="1" type="ORF">DEHRE_09215</name>
</gene>
<evidence type="ECO:0000313" key="2">
    <source>
        <dbReference type="Proteomes" id="UP000018934"/>
    </source>
</evidence>
<evidence type="ECO:0000313" key="1">
    <source>
        <dbReference type="EMBL" id="AHF11376.1"/>
    </source>
</evidence>
<proteinExistence type="predicted"/>
<dbReference type="EMBL" id="CP007033">
    <property type="protein sequence ID" value="AHF11376.1"/>
    <property type="molecule type" value="Genomic_DNA"/>
</dbReference>
<keyword evidence="2" id="KW-1185">Reference proteome</keyword>